<dbReference type="AlphaFoldDB" id="A0A9P0T1Q5"/>
<feature type="compositionally biased region" description="Polar residues" evidence="1">
    <location>
        <begin position="7"/>
        <end position="21"/>
    </location>
</feature>
<sequence length="70" mass="8036">MHVMYPEQSQYCNSQRTSTQPDIKPAGSPAQQPAKKRRVLSPATLHATHQQRPDDSLFKVWVLLLFMCLK</sequence>
<evidence type="ECO:0000256" key="1">
    <source>
        <dbReference type="SAM" id="MobiDB-lite"/>
    </source>
</evidence>
<reference evidence="2" key="1">
    <citation type="submission" date="2022-05" db="EMBL/GenBank/DDBJ databases">
        <authorList>
            <person name="Okamura Y."/>
        </authorList>
    </citation>
    <scope>NUCLEOTIDE SEQUENCE</scope>
</reference>
<proteinExistence type="predicted"/>
<evidence type="ECO:0000313" key="3">
    <source>
        <dbReference type="Proteomes" id="UP001152562"/>
    </source>
</evidence>
<dbReference type="Proteomes" id="UP001152562">
    <property type="component" value="Unassembled WGS sequence"/>
</dbReference>
<feature type="region of interest" description="Disordered" evidence="1">
    <location>
        <begin position="1"/>
        <end position="52"/>
    </location>
</feature>
<comment type="caution">
    <text evidence="2">The sequence shown here is derived from an EMBL/GenBank/DDBJ whole genome shotgun (WGS) entry which is preliminary data.</text>
</comment>
<name>A0A9P0T1Q5_PIEBR</name>
<keyword evidence="3" id="KW-1185">Reference proteome</keyword>
<accession>A0A9P0T1Q5</accession>
<gene>
    <name evidence="2" type="ORF">PIBRA_LOCUS2665</name>
</gene>
<organism evidence="2 3">
    <name type="scientific">Pieris brassicae</name>
    <name type="common">White butterfly</name>
    <name type="synonym">Large white butterfly</name>
    <dbReference type="NCBI Taxonomy" id="7116"/>
    <lineage>
        <taxon>Eukaryota</taxon>
        <taxon>Metazoa</taxon>
        <taxon>Ecdysozoa</taxon>
        <taxon>Arthropoda</taxon>
        <taxon>Hexapoda</taxon>
        <taxon>Insecta</taxon>
        <taxon>Pterygota</taxon>
        <taxon>Neoptera</taxon>
        <taxon>Endopterygota</taxon>
        <taxon>Lepidoptera</taxon>
        <taxon>Glossata</taxon>
        <taxon>Ditrysia</taxon>
        <taxon>Papilionoidea</taxon>
        <taxon>Pieridae</taxon>
        <taxon>Pierinae</taxon>
        <taxon>Pieris</taxon>
    </lineage>
</organism>
<protein>
    <submittedName>
        <fullName evidence="2">Uncharacterized protein</fullName>
    </submittedName>
</protein>
<evidence type="ECO:0000313" key="2">
    <source>
        <dbReference type="EMBL" id="CAH4001579.1"/>
    </source>
</evidence>
<dbReference type="EMBL" id="CALOZG010000003">
    <property type="protein sequence ID" value="CAH4001579.1"/>
    <property type="molecule type" value="Genomic_DNA"/>
</dbReference>